<evidence type="ECO:0000313" key="3">
    <source>
        <dbReference type="Proteomes" id="UP000824101"/>
    </source>
</evidence>
<gene>
    <name evidence="2" type="ORF">IAA17_02245</name>
</gene>
<feature type="non-terminal residue" evidence="2">
    <location>
        <position position="158"/>
    </location>
</feature>
<dbReference type="PROSITE" id="PS50042">
    <property type="entry name" value="CNMP_BINDING_3"/>
    <property type="match status" value="1"/>
</dbReference>
<name>A0A9D2GFB0_9FIRM</name>
<organism evidence="2 3">
    <name type="scientific">Candidatus Lachnoclostridium stercorigallinarum</name>
    <dbReference type="NCBI Taxonomy" id="2838634"/>
    <lineage>
        <taxon>Bacteria</taxon>
        <taxon>Bacillati</taxon>
        <taxon>Bacillota</taxon>
        <taxon>Clostridia</taxon>
        <taxon>Lachnospirales</taxon>
        <taxon>Lachnospiraceae</taxon>
    </lineage>
</organism>
<dbReference type="Pfam" id="PF00027">
    <property type="entry name" value="cNMP_binding"/>
    <property type="match status" value="1"/>
</dbReference>
<reference evidence="2" key="2">
    <citation type="submission" date="2021-04" db="EMBL/GenBank/DDBJ databases">
        <authorList>
            <person name="Gilroy R."/>
        </authorList>
    </citation>
    <scope>NUCLEOTIDE SEQUENCE</scope>
    <source>
        <strain evidence="2">ChiBcec1-1093</strain>
    </source>
</reference>
<dbReference type="InterPro" id="IPR014710">
    <property type="entry name" value="RmlC-like_jellyroll"/>
</dbReference>
<protein>
    <submittedName>
        <fullName evidence="2">Cyclic nucleotide-binding domain-containing protein</fullName>
    </submittedName>
</protein>
<comment type="caution">
    <text evidence="2">The sequence shown here is derived from an EMBL/GenBank/DDBJ whole genome shotgun (WGS) entry which is preliminary data.</text>
</comment>
<evidence type="ECO:0000259" key="1">
    <source>
        <dbReference type="PROSITE" id="PS50042"/>
    </source>
</evidence>
<accession>A0A9D2GFB0</accession>
<dbReference type="InterPro" id="IPR000595">
    <property type="entry name" value="cNMP-bd_dom"/>
</dbReference>
<reference evidence="2" key="1">
    <citation type="journal article" date="2021" name="PeerJ">
        <title>Extensive microbial diversity within the chicken gut microbiome revealed by metagenomics and culture.</title>
        <authorList>
            <person name="Gilroy R."/>
            <person name="Ravi A."/>
            <person name="Getino M."/>
            <person name="Pursley I."/>
            <person name="Horton D.L."/>
            <person name="Alikhan N.F."/>
            <person name="Baker D."/>
            <person name="Gharbi K."/>
            <person name="Hall N."/>
            <person name="Watson M."/>
            <person name="Adriaenssens E.M."/>
            <person name="Foster-Nyarko E."/>
            <person name="Jarju S."/>
            <person name="Secka A."/>
            <person name="Antonio M."/>
            <person name="Oren A."/>
            <person name="Chaudhuri R.R."/>
            <person name="La Ragione R."/>
            <person name="Hildebrand F."/>
            <person name="Pallen M.J."/>
        </authorList>
    </citation>
    <scope>NUCLEOTIDE SEQUENCE</scope>
    <source>
        <strain evidence="2">ChiBcec1-1093</strain>
    </source>
</reference>
<proteinExistence type="predicted"/>
<dbReference type="SUPFAM" id="SSF51206">
    <property type="entry name" value="cAMP-binding domain-like"/>
    <property type="match status" value="1"/>
</dbReference>
<dbReference type="AlphaFoldDB" id="A0A9D2GFB0"/>
<evidence type="ECO:0000313" key="2">
    <source>
        <dbReference type="EMBL" id="HIZ78599.1"/>
    </source>
</evidence>
<dbReference type="EMBL" id="DXBC01000038">
    <property type="protein sequence ID" value="HIZ78599.1"/>
    <property type="molecule type" value="Genomic_DNA"/>
</dbReference>
<dbReference type="InterPro" id="IPR018490">
    <property type="entry name" value="cNMP-bd_dom_sf"/>
</dbReference>
<dbReference type="Gene3D" id="2.60.120.10">
    <property type="entry name" value="Jelly Rolls"/>
    <property type="match status" value="1"/>
</dbReference>
<feature type="domain" description="Cyclic nucleotide-binding" evidence="1">
    <location>
        <begin position="28"/>
        <end position="100"/>
    </location>
</feature>
<dbReference type="CDD" id="cd00038">
    <property type="entry name" value="CAP_ED"/>
    <property type="match status" value="1"/>
</dbReference>
<dbReference type="Proteomes" id="UP000824101">
    <property type="component" value="Unassembled WGS sequence"/>
</dbReference>
<sequence length="158" mass="18119">MDGGILDMFERAPEEVRAAAVPVRVRKGEPILRLNEENRCLCILLEGEAVVYGENSNNYSAALYTYHSGEFFGEMELFREDGISLAVMAKRDSTVIKLHRNYVLLWMKKDFEFTLMICRKLASTDGGSRLIINGRKPLPLKCRYLYTLYQWDRAGELG</sequence>